<dbReference type="EMBL" id="BARS01040284">
    <property type="protein sequence ID" value="GAG34079.1"/>
    <property type="molecule type" value="Genomic_DNA"/>
</dbReference>
<evidence type="ECO:0000313" key="1">
    <source>
        <dbReference type="EMBL" id="GAG34079.1"/>
    </source>
</evidence>
<organism evidence="1">
    <name type="scientific">marine sediment metagenome</name>
    <dbReference type="NCBI Taxonomy" id="412755"/>
    <lineage>
        <taxon>unclassified sequences</taxon>
        <taxon>metagenomes</taxon>
        <taxon>ecological metagenomes</taxon>
    </lineage>
</organism>
<protein>
    <submittedName>
        <fullName evidence="1">Uncharacterized protein</fullName>
    </submittedName>
</protein>
<feature type="non-terminal residue" evidence="1">
    <location>
        <position position="51"/>
    </location>
</feature>
<gene>
    <name evidence="1" type="ORF">S01H1_61438</name>
</gene>
<dbReference type="AlphaFoldDB" id="X0WT00"/>
<reference evidence="1" key="1">
    <citation type="journal article" date="2014" name="Front. Microbiol.">
        <title>High frequency of phylogenetically diverse reductive dehalogenase-homologous genes in deep subseafloor sedimentary metagenomes.</title>
        <authorList>
            <person name="Kawai M."/>
            <person name="Futagami T."/>
            <person name="Toyoda A."/>
            <person name="Takaki Y."/>
            <person name="Nishi S."/>
            <person name="Hori S."/>
            <person name="Arai W."/>
            <person name="Tsubouchi T."/>
            <person name="Morono Y."/>
            <person name="Uchiyama I."/>
            <person name="Ito T."/>
            <person name="Fujiyama A."/>
            <person name="Inagaki F."/>
            <person name="Takami H."/>
        </authorList>
    </citation>
    <scope>NUCLEOTIDE SEQUENCE</scope>
    <source>
        <strain evidence="1">Expedition CK06-06</strain>
    </source>
</reference>
<proteinExistence type="predicted"/>
<name>X0WT00_9ZZZZ</name>
<sequence length="51" mass="5347">MATHVPCKKNDASGYVFYVSLVSQADTKIFQANPTYAAGDIKVAVDDGAPA</sequence>
<comment type="caution">
    <text evidence="1">The sequence shown here is derived from an EMBL/GenBank/DDBJ whole genome shotgun (WGS) entry which is preliminary data.</text>
</comment>
<accession>X0WT00</accession>